<dbReference type="Gene3D" id="3.30.70.1320">
    <property type="entry name" value="Multidrug efflux transporter AcrB pore domain like"/>
    <property type="match status" value="1"/>
</dbReference>
<feature type="transmembrane region" description="Helical" evidence="2">
    <location>
        <begin position="384"/>
        <end position="406"/>
    </location>
</feature>
<evidence type="ECO:0000313" key="6">
    <source>
        <dbReference type="Proteomes" id="UP000489351"/>
    </source>
</evidence>
<dbReference type="Gene3D" id="3.30.2090.10">
    <property type="entry name" value="Multidrug efflux transporter AcrB TolC docking domain, DN and DC subdomains"/>
    <property type="match status" value="2"/>
</dbReference>
<keyword evidence="2" id="KW-1133">Transmembrane helix</keyword>
<dbReference type="Proteomes" id="UP000489351">
    <property type="component" value="Unassembled WGS sequence"/>
</dbReference>
<dbReference type="Gene3D" id="3.30.70.1430">
    <property type="entry name" value="Multidrug efflux transporter AcrB pore domain"/>
    <property type="match status" value="2"/>
</dbReference>
<evidence type="ECO:0000313" key="4">
    <source>
        <dbReference type="EMBL" id="RTY36316.1"/>
    </source>
</evidence>
<dbReference type="PRINTS" id="PR00702">
    <property type="entry name" value="ACRIFLAVINRP"/>
</dbReference>
<keyword evidence="6" id="KW-1185">Reference proteome</keyword>
<feature type="transmembrane region" description="Helical" evidence="2">
    <location>
        <begin position="884"/>
        <end position="904"/>
    </location>
</feature>
<feature type="transmembrane region" description="Helical" evidence="2">
    <location>
        <begin position="911"/>
        <end position="936"/>
    </location>
</feature>
<dbReference type="AlphaFoldDB" id="A0A3S0L049"/>
<feature type="transmembrane region" description="Helical" evidence="2">
    <location>
        <begin position="353"/>
        <end position="377"/>
    </location>
</feature>
<feature type="transmembrane region" description="Helical" evidence="2">
    <location>
        <begin position="988"/>
        <end position="1013"/>
    </location>
</feature>
<feature type="transmembrane region" description="Helical" evidence="2">
    <location>
        <begin position="12"/>
        <end position="30"/>
    </location>
</feature>
<reference evidence="3 6" key="2">
    <citation type="submission" date="2019-11" db="EMBL/GenBank/DDBJ databases">
        <title>Green- and brown-colored morphotypes of Chlorobia in the stratified aquatic ecosystems of Kandalaksha Gulf (White Sea): A model for study of the accessory genome evolution.</title>
        <authorList>
            <person name="Grouzdev D.S."/>
        </authorList>
    </citation>
    <scope>NUCLEOTIDE SEQUENCE [LARGE SCALE GENOMIC DNA]</scope>
    <source>
        <strain evidence="3 6">ZM</strain>
    </source>
</reference>
<dbReference type="GO" id="GO:0005886">
    <property type="term" value="C:plasma membrane"/>
    <property type="evidence" value="ECO:0007669"/>
    <property type="project" value="TreeGrafter"/>
</dbReference>
<protein>
    <submittedName>
        <fullName evidence="3">AcrB/AcrD/AcrF family protein</fullName>
    </submittedName>
    <submittedName>
        <fullName evidence="4">Efflux RND transporter permease subunit</fullName>
    </submittedName>
</protein>
<comment type="caution">
    <text evidence="4">The sequence shown here is derived from an EMBL/GenBank/DDBJ whole genome shotgun (WGS) entry which is preliminary data.</text>
</comment>
<keyword evidence="2" id="KW-0812">Transmembrane</keyword>
<dbReference type="Proteomes" id="UP000279908">
    <property type="component" value="Unassembled WGS sequence"/>
</dbReference>
<dbReference type="PANTHER" id="PTHR32063">
    <property type="match status" value="1"/>
</dbReference>
<keyword evidence="1" id="KW-0175">Coiled coil</keyword>
<feature type="transmembrane region" description="Helical" evidence="2">
    <location>
        <begin position="426"/>
        <end position="447"/>
    </location>
</feature>
<feature type="transmembrane region" description="Helical" evidence="2">
    <location>
        <begin position="861"/>
        <end position="878"/>
    </location>
</feature>
<dbReference type="Pfam" id="PF00873">
    <property type="entry name" value="ACR_tran"/>
    <property type="match status" value="1"/>
</dbReference>
<evidence type="ECO:0000313" key="3">
    <source>
        <dbReference type="EMBL" id="MWV54887.1"/>
    </source>
</evidence>
<accession>A0A3S0L049</accession>
<dbReference type="GO" id="GO:0042910">
    <property type="term" value="F:xenobiotic transmembrane transporter activity"/>
    <property type="evidence" value="ECO:0007669"/>
    <property type="project" value="TreeGrafter"/>
</dbReference>
<feature type="coiled-coil region" evidence="1">
    <location>
        <begin position="675"/>
        <end position="702"/>
    </location>
</feature>
<dbReference type="SUPFAM" id="SSF82693">
    <property type="entry name" value="Multidrug efflux transporter AcrB pore domain, PN1, PN2, PC1 and PC2 subdomains"/>
    <property type="match status" value="1"/>
</dbReference>
<keyword evidence="2" id="KW-0472">Membrane</keyword>
<feature type="transmembrane region" description="Helical" evidence="2">
    <location>
        <begin position="956"/>
        <end position="976"/>
    </location>
</feature>
<dbReference type="PANTHER" id="PTHR32063:SF33">
    <property type="entry name" value="RND SUPERFAMILY EFFLUX PUMP PERMEASE COMPONENT"/>
    <property type="match status" value="1"/>
</dbReference>
<reference evidence="4 5" key="1">
    <citation type="submission" date="2018-12" db="EMBL/GenBank/DDBJ databases">
        <authorList>
            <person name="Lunina O.N."/>
            <person name="Grouzdev D.S."/>
            <person name="Gorlenko V.M."/>
            <person name="Savvichev A.S."/>
        </authorList>
    </citation>
    <scope>NUCLEOTIDE SEQUENCE [LARGE SCALE GENOMIC DNA]</scope>
    <source>
        <strain evidence="4 5">BrKhr-17</strain>
    </source>
</reference>
<gene>
    <name evidence="4" type="ORF">EKD02_07950</name>
    <name evidence="3" type="ORF">GJ685_07395</name>
</gene>
<dbReference type="InterPro" id="IPR027463">
    <property type="entry name" value="AcrB_DN_DC_subdom"/>
</dbReference>
<dbReference type="RefSeq" id="WP_126384917.1">
    <property type="nucleotide sequence ID" value="NZ_RXYK01000013.1"/>
</dbReference>
<evidence type="ECO:0000256" key="1">
    <source>
        <dbReference type="SAM" id="Coils"/>
    </source>
</evidence>
<feature type="transmembrane region" description="Helical" evidence="2">
    <location>
        <begin position="521"/>
        <end position="542"/>
    </location>
</feature>
<feature type="transmembrane region" description="Helical" evidence="2">
    <location>
        <begin position="459"/>
        <end position="481"/>
    </location>
</feature>
<organism evidence="4 5">
    <name type="scientific">Chlorobium phaeovibrioides</name>
    <dbReference type="NCBI Taxonomy" id="1094"/>
    <lineage>
        <taxon>Bacteria</taxon>
        <taxon>Pseudomonadati</taxon>
        <taxon>Chlorobiota</taxon>
        <taxon>Chlorobiia</taxon>
        <taxon>Chlorobiales</taxon>
        <taxon>Chlorobiaceae</taxon>
        <taxon>Chlorobium/Pelodictyon group</taxon>
        <taxon>Chlorobium</taxon>
    </lineage>
</organism>
<sequence>MKSIIRHFVRYPVLGNVLFLAVVLFGLVAFTQIRTTFFPDIPPNFIYVSALYPGASPEEIEEAVTLKIEDRLKGVGGIDRVTSVSTENSMTVTVELKKGFDPDDLLQEVTNSVNQISTFPAELEQLRIYKQERMDFVIAYSMYGDVDLNTLKGYARSLERELRNSGSATRITISGFPLEEIEVGLRENDMRAYGITFSEVAAAVGRANIKITGGTIRGSSEELLIRADSKGYYAYDLRNLVVRSDGNGAVVRLGELADVRDRWSDDPDRSWFNGKPAVIVDIERSADEDMFDIVGKVETVVEAFDRRHEDISIDVLRNGSAIVKERAEILSSNGFFGMVLVVLFLAFSLNPRLALWVAAGIPFSFAGMFMLGAVYGLSINVVSLLAMILVVGIIVDDGIVIAESIYQRFEKGEKPLEAALNGTMAVIPSVTAAVLTSVVLFFLFLFLDGDLGQRVKDIAFVASTTLLVSLLEGIFILPAHIAHSKALHGRPEGKGWVLRKSEEFLHFQRDVLYAPVLRFSIANPLITAVVPVALLVITFGAMRGGLIKATFFPVIERDNVQITLEMPAGTPGVVTAEVLAVMEQKIRSVDEDYRRSAGGGKGLVSAIARDIGPQAHEGGLRVTLVESRLRSIGSLEAGNRFRDAIGRVPGVNKLLVGGGSLWGMPVSIALKSDNLAQLDGARRMLESELKGMEQLKDVADNDPPGLEEVNVRLKEKAYGLGLTTGEVMSRVRSAFFGSEAQSLVRGIDEVKVWVRYSRAERSSIGALESMFIRLDDGRTIPLREIADLSVSRGISSIKHIDAQRVVKIEADIADPKTSVPQLLDVITGRIMPPVLAAYPDVSFNFEGQSRESGKTTGSMRIAFPVLLFIMYLIIVVTFRSFSQAFLVMLLLPFTLVGVAWGHFIQGYILSILSLFGVIALIGIVVNDSLVFISTLNSRIKEGEPFGNALYEVGLSRFRPIILTTITTIAGLGPLIFEQSRQAQFLSPMAISVAYGLLFGTTLTLIIIPALLVLHNAARRRLFSFIARRPITPEEAEPAWREEAFSREQ</sequence>
<dbReference type="EMBL" id="WUBZ01000024">
    <property type="protein sequence ID" value="MWV54887.1"/>
    <property type="molecule type" value="Genomic_DNA"/>
</dbReference>
<proteinExistence type="predicted"/>
<feature type="transmembrane region" description="Helical" evidence="2">
    <location>
        <begin position="327"/>
        <end position="347"/>
    </location>
</feature>
<evidence type="ECO:0000313" key="5">
    <source>
        <dbReference type="Proteomes" id="UP000279908"/>
    </source>
</evidence>
<name>A0A3S0L049_CHLPH</name>
<evidence type="ECO:0000256" key="2">
    <source>
        <dbReference type="SAM" id="Phobius"/>
    </source>
</evidence>
<dbReference type="Gene3D" id="3.30.70.1440">
    <property type="entry name" value="Multidrug efflux transporter AcrB pore domain"/>
    <property type="match status" value="1"/>
</dbReference>
<dbReference type="SUPFAM" id="SSF82714">
    <property type="entry name" value="Multidrug efflux transporter AcrB TolC docking domain, DN and DC subdomains"/>
    <property type="match status" value="2"/>
</dbReference>
<dbReference type="Gene3D" id="1.20.1640.10">
    <property type="entry name" value="Multidrug efflux transporter AcrB transmembrane domain"/>
    <property type="match status" value="2"/>
</dbReference>
<dbReference type="SUPFAM" id="SSF82866">
    <property type="entry name" value="Multidrug efflux transporter AcrB transmembrane domain"/>
    <property type="match status" value="2"/>
</dbReference>
<dbReference type="EMBL" id="RXYK01000013">
    <property type="protein sequence ID" value="RTY36316.1"/>
    <property type="molecule type" value="Genomic_DNA"/>
</dbReference>
<dbReference type="InterPro" id="IPR001036">
    <property type="entry name" value="Acrflvin-R"/>
</dbReference>